<name>A0A4Q0YT63_9GAMM</name>
<dbReference type="AlphaFoldDB" id="A0A4Q0YT63"/>
<dbReference type="RefSeq" id="WP_129121568.1">
    <property type="nucleotide sequence ID" value="NZ_PEIB01000005.1"/>
</dbReference>
<keyword evidence="1 2" id="KW-0597">Phosphoprotein</keyword>
<dbReference type="Gene3D" id="3.40.50.2300">
    <property type="match status" value="1"/>
</dbReference>
<comment type="caution">
    <text evidence="4">The sequence shown here is derived from an EMBL/GenBank/DDBJ whole genome shotgun (WGS) entry which is preliminary data.</text>
</comment>
<feature type="domain" description="Response regulatory" evidence="3">
    <location>
        <begin position="13"/>
        <end position="120"/>
    </location>
</feature>
<evidence type="ECO:0000256" key="1">
    <source>
        <dbReference type="ARBA" id="ARBA00022553"/>
    </source>
</evidence>
<accession>A0A4Q0YT63</accession>
<dbReference type="GO" id="GO:0000160">
    <property type="term" value="P:phosphorelay signal transduction system"/>
    <property type="evidence" value="ECO:0007669"/>
    <property type="project" value="InterPro"/>
</dbReference>
<protein>
    <recommendedName>
        <fullName evidence="3">Response regulatory domain-containing protein</fullName>
    </recommendedName>
</protein>
<evidence type="ECO:0000313" key="4">
    <source>
        <dbReference type="EMBL" id="RXJ73893.1"/>
    </source>
</evidence>
<dbReference type="Proteomes" id="UP000290287">
    <property type="component" value="Unassembled WGS sequence"/>
</dbReference>
<dbReference type="OrthoDB" id="9800897at2"/>
<dbReference type="InterPro" id="IPR050595">
    <property type="entry name" value="Bact_response_regulator"/>
</dbReference>
<organism evidence="4 5">
    <name type="scientific">Veronia nyctiphanis</name>
    <dbReference type="NCBI Taxonomy" id="1278244"/>
    <lineage>
        <taxon>Bacteria</taxon>
        <taxon>Pseudomonadati</taxon>
        <taxon>Pseudomonadota</taxon>
        <taxon>Gammaproteobacteria</taxon>
        <taxon>Vibrionales</taxon>
        <taxon>Vibrionaceae</taxon>
        <taxon>Veronia</taxon>
    </lineage>
</organism>
<evidence type="ECO:0000256" key="2">
    <source>
        <dbReference type="PROSITE-ProRule" id="PRU00169"/>
    </source>
</evidence>
<dbReference type="PANTHER" id="PTHR44591">
    <property type="entry name" value="STRESS RESPONSE REGULATOR PROTEIN 1"/>
    <property type="match status" value="1"/>
</dbReference>
<keyword evidence="5" id="KW-1185">Reference proteome</keyword>
<sequence length="120" mass="13595">MPETAMVGEKKPIILVVDDTPENLVYMTELLKENYEIKAATSGQNALTIFDRFQVDLILLDIVMPDMDGYEVCRQIKAEKRVDKCRSFFSLPKRECRIRSLVSQPGPLILSVSDKCSISP</sequence>
<dbReference type="EMBL" id="PEIB01000005">
    <property type="protein sequence ID" value="RXJ73893.1"/>
    <property type="molecule type" value="Genomic_DNA"/>
</dbReference>
<proteinExistence type="predicted"/>
<dbReference type="SMART" id="SM00448">
    <property type="entry name" value="REC"/>
    <property type="match status" value="1"/>
</dbReference>
<evidence type="ECO:0000259" key="3">
    <source>
        <dbReference type="PROSITE" id="PS50110"/>
    </source>
</evidence>
<dbReference type="PANTHER" id="PTHR44591:SF3">
    <property type="entry name" value="RESPONSE REGULATORY DOMAIN-CONTAINING PROTEIN"/>
    <property type="match status" value="1"/>
</dbReference>
<dbReference type="InterPro" id="IPR011006">
    <property type="entry name" value="CheY-like_superfamily"/>
</dbReference>
<dbReference type="SUPFAM" id="SSF52172">
    <property type="entry name" value="CheY-like"/>
    <property type="match status" value="1"/>
</dbReference>
<reference evidence="4 5" key="1">
    <citation type="submission" date="2017-10" db="EMBL/GenBank/DDBJ databases">
        <title>Nyctiphanis sp. nov., isolated from the stomach of the euphausiid Nyctiphanes simplex (Hansen, 1911) in the Gulf of California.</title>
        <authorList>
            <person name="Gomez-Gil B."/>
            <person name="Aguilar-Mendez M."/>
            <person name="Lopez-Cortes A."/>
            <person name="Gomez-Gutierrez J."/>
            <person name="Roque A."/>
            <person name="Lang E."/>
            <person name="Gonzalez-Castillo A."/>
        </authorList>
    </citation>
    <scope>NUCLEOTIDE SEQUENCE [LARGE SCALE GENOMIC DNA]</scope>
    <source>
        <strain evidence="4 5">CAIM 600</strain>
    </source>
</reference>
<gene>
    <name evidence="4" type="ORF">CS022_06235</name>
</gene>
<dbReference type="PROSITE" id="PS50110">
    <property type="entry name" value="RESPONSE_REGULATORY"/>
    <property type="match status" value="1"/>
</dbReference>
<dbReference type="Pfam" id="PF00072">
    <property type="entry name" value="Response_reg"/>
    <property type="match status" value="1"/>
</dbReference>
<evidence type="ECO:0000313" key="5">
    <source>
        <dbReference type="Proteomes" id="UP000290287"/>
    </source>
</evidence>
<dbReference type="InterPro" id="IPR001789">
    <property type="entry name" value="Sig_transdc_resp-reg_receiver"/>
</dbReference>
<feature type="modified residue" description="4-aspartylphosphate" evidence="2">
    <location>
        <position position="61"/>
    </location>
</feature>